<sequence>MEAGVLGPGSVPRLPRWHCACRARGLLHAPPPVT</sequence>
<dbReference type="EnsemblPlants" id="OGLUM08G03600.1">
    <property type="protein sequence ID" value="OGLUM08G03600.1"/>
    <property type="gene ID" value="OGLUM08G03600"/>
</dbReference>
<organism evidence="1">
    <name type="scientific">Oryza glumipatula</name>
    <dbReference type="NCBI Taxonomy" id="40148"/>
    <lineage>
        <taxon>Eukaryota</taxon>
        <taxon>Viridiplantae</taxon>
        <taxon>Streptophyta</taxon>
        <taxon>Embryophyta</taxon>
        <taxon>Tracheophyta</taxon>
        <taxon>Spermatophyta</taxon>
        <taxon>Magnoliopsida</taxon>
        <taxon>Liliopsida</taxon>
        <taxon>Poales</taxon>
        <taxon>Poaceae</taxon>
        <taxon>BOP clade</taxon>
        <taxon>Oryzoideae</taxon>
        <taxon>Oryzeae</taxon>
        <taxon>Oryzinae</taxon>
        <taxon>Oryza</taxon>
    </lineage>
</organism>
<evidence type="ECO:0000313" key="2">
    <source>
        <dbReference type="Proteomes" id="UP000026961"/>
    </source>
</evidence>
<accession>A0A0E0AR26</accession>
<name>A0A0E0AR26_9ORYZ</name>
<keyword evidence="2" id="KW-1185">Reference proteome</keyword>
<proteinExistence type="predicted"/>
<protein>
    <submittedName>
        <fullName evidence="1">Uncharacterized protein</fullName>
    </submittedName>
</protein>
<dbReference type="AlphaFoldDB" id="A0A0E0AR26"/>
<dbReference type="Proteomes" id="UP000026961">
    <property type="component" value="Chromosome 8"/>
</dbReference>
<dbReference type="HOGENOM" id="CLU_3379716_0_0_1"/>
<reference evidence="1" key="2">
    <citation type="submission" date="2018-05" db="EMBL/GenBank/DDBJ databases">
        <title>OgluRS3 (Oryza glumaepatula Reference Sequence Version 3).</title>
        <authorList>
            <person name="Zhang J."/>
            <person name="Kudrna D."/>
            <person name="Lee S."/>
            <person name="Talag J."/>
            <person name="Welchert J."/>
            <person name="Wing R.A."/>
        </authorList>
    </citation>
    <scope>NUCLEOTIDE SEQUENCE [LARGE SCALE GENOMIC DNA]</scope>
</reference>
<dbReference type="Gramene" id="OGLUM08G03600.1">
    <property type="protein sequence ID" value="OGLUM08G03600.1"/>
    <property type="gene ID" value="OGLUM08G03600"/>
</dbReference>
<evidence type="ECO:0000313" key="1">
    <source>
        <dbReference type="EnsemblPlants" id="OGLUM08G03600.1"/>
    </source>
</evidence>
<reference evidence="1" key="1">
    <citation type="submission" date="2015-04" db="UniProtKB">
        <authorList>
            <consortium name="EnsemblPlants"/>
        </authorList>
    </citation>
    <scope>IDENTIFICATION</scope>
</reference>